<accession>A0A225AUE1</accession>
<keyword evidence="4" id="KW-1185">Reference proteome</keyword>
<dbReference type="InterPro" id="IPR000627">
    <property type="entry name" value="Intradiol_dOase_C"/>
</dbReference>
<evidence type="ECO:0000259" key="2">
    <source>
        <dbReference type="Pfam" id="PF00775"/>
    </source>
</evidence>
<feature type="signal peptide" evidence="1">
    <location>
        <begin position="1"/>
        <end position="20"/>
    </location>
</feature>
<dbReference type="RefSeq" id="XP_020117208.1">
    <property type="nucleotide sequence ID" value="XM_020262485.1"/>
</dbReference>
<dbReference type="InterPro" id="IPR015889">
    <property type="entry name" value="Intradiol_dOase_core"/>
</dbReference>
<dbReference type="Pfam" id="PF00775">
    <property type="entry name" value="Dioxygenase_C"/>
    <property type="match status" value="1"/>
</dbReference>
<feature type="domain" description="Intradiol ring-cleavage dioxygenases" evidence="2">
    <location>
        <begin position="141"/>
        <end position="232"/>
    </location>
</feature>
<protein>
    <recommendedName>
        <fullName evidence="2">Intradiol ring-cleavage dioxygenases domain-containing protein</fullName>
    </recommendedName>
</protein>
<evidence type="ECO:0000313" key="3">
    <source>
        <dbReference type="EMBL" id="OKL57087.1"/>
    </source>
</evidence>
<dbReference type="GO" id="GO:0008199">
    <property type="term" value="F:ferric iron binding"/>
    <property type="evidence" value="ECO:0007669"/>
    <property type="project" value="InterPro"/>
</dbReference>
<dbReference type="Proteomes" id="UP000214365">
    <property type="component" value="Unassembled WGS sequence"/>
</dbReference>
<dbReference type="STRING" id="1441469.A0A225AUE1"/>
<evidence type="ECO:0000256" key="1">
    <source>
        <dbReference type="SAM" id="SignalP"/>
    </source>
</evidence>
<dbReference type="PANTHER" id="PTHR34315:SF9">
    <property type="entry name" value="INTRADIOL RING-CLEAVAGE DIOXYGENASES DOMAIN-CONTAINING PROTEIN-RELATED"/>
    <property type="match status" value="1"/>
</dbReference>
<reference evidence="3 4" key="1">
    <citation type="submission" date="2015-06" db="EMBL/GenBank/DDBJ databases">
        <title>Talaromyces atroroseus IBT 11181 draft genome.</title>
        <authorList>
            <person name="Rasmussen K.B."/>
            <person name="Rasmussen S."/>
            <person name="Petersen B."/>
            <person name="Sicheritz-Ponten T."/>
            <person name="Mortensen U.H."/>
            <person name="Thrane U."/>
        </authorList>
    </citation>
    <scope>NUCLEOTIDE SEQUENCE [LARGE SCALE GENOMIC DNA]</scope>
    <source>
        <strain evidence="3 4">IBT 11181</strain>
    </source>
</reference>
<evidence type="ECO:0000313" key="4">
    <source>
        <dbReference type="Proteomes" id="UP000214365"/>
    </source>
</evidence>
<dbReference type="PANTHER" id="PTHR34315">
    <property type="match status" value="1"/>
</dbReference>
<dbReference type="CDD" id="cd03457">
    <property type="entry name" value="intradiol_dioxygenase_like"/>
    <property type="match status" value="1"/>
</dbReference>
<dbReference type="EMBL" id="LFMY01000012">
    <property type="protein sequence ID" value="OKL57087.1"/>
    <property type="molecule type" value="Genomic_DNA"/>
</dbReference>
<comment type="caution">
    <text evidence="3">The sequence shown here is derived from an EMBL/GenBank/DDBJ whole genome shotgun (WGS) entry which is preliminary data.</text>
</comment>
<dbReference type="OrthoDB" id="121380at2759"/>
<dbReference type="Gene3D" id="2.60.130.10">
    <property type="entry name" value="Aromatic compound dioxygenase"/>
    <property type="match status" value="1"/>
</dbReference>
<organism evidence="3 4">
    <name type="scientific">Talaromyces atroroseus</name>
    <dbReference type="NCBI Taxonomy" id="1441469"/>
    <lineage>
        <taxon>Eukaryota</taxon>
        <taxon>Fungi</taxon>
        <taxon>Dikarya</taxon>
        <taxon>Ascomycota</taxon>
        <taxon>Pezizomycotina</taxon>
        <taxon>Eurotiomycetes</taxon>
        <taxon>Eurotiomycetidae</taxon>
        <taxon>Eurotiales</taxon>
        <taxon>Trichocomaceae</taxon>
        <taxon>Talaromyces</taxon>
        <taxon>Talaromyces sect. Trachyspermi</taxon>
    </lineage>
</organism>
<gene>
    <name evidence="3" type="ORF">UA08_07576</name>
</gene>
<dbReference type="AlphaFoldDB" id="A0A225AUE1"/>
<keyword evidence="1" id="KW-0732">Signal</keyword>
<dbReference type="GO" id="GO:0016702">
    <property type="term" value="F:oxidoreductase activity, acting on single donors with incorporation of molecular oxygen, incorporation of two atoms of oxygen"/>
    <property type="evidence" value="ECO:0007669"/>
    <property type="project" value="InterPro"/>
</dbReference>
<sequence>MKLQVFLKIALAGFIGLSVAHPGEQHEEIDERALIQKRAFQEHVTRSLEKCARQLEASGVYKRTEARRRDTIESLRRSKPAGARLTARDPETVLNTSHLVTNSSINASTADDVLFTNNGTCVLNPEGETGPFYVLGEYVRTDLRESEVGVNITLEAQFIDVDTCEPLTNMWWDVWNCNATGVYSGVVENGNGNAKDTANFNRTFLRGIQQADSDGVVRFDTLFPGHYSGRATHHHIVAHIGDDITVLANGTITGGSVAHIGQLFYDQDLITEVESTYPYSTNTITITENADDRVFLAETENTTSDPVINYVLLGDSVEDGLFGWVTIAIDTSASYDPKYSFVLTSSGGVEESGGTDMK</sequence>
<dbReference type="SUPFAM" id="SSF49482">
    <property type="entry name" value="Aromatic compound dioxygenase"/>
    <property type="match status" value="1"/>
</dbReference>
<proteinExistence type="predicted"/>
<dbReference type="GeneID" id="31007332"/>
<name>A0A225AUE1_TALAT</name>
<feature type="chain" id="PRO_5012872386" description="Intradiol ring-cleavage dioxygenases domain-containing protein" evidence="1">
    <location>
        <begin position="21"/>
        <end position="358"/>
    </location>
</feature>